<feature type="non-terminal residue" evidence="2">
    <location>
        <position position="1"/>
    </location>
</feature>
<feature type="region of interest" description="Disordered" evidence="1">
    <location>
        <begin position="16"/>
        <end position="130"/>
    </location>
</feature>
<keyword evidence="3" id="KW-1185">Reference proteome</keyword>
<dbReference type="EMBL" id="CAUYUJ010004321">
    <property type="protein sequence ID" value="CAK0809113.1"/>
    <property type="molecule type" value="Genomic_DNA"/>
</dbReference>
<feature type="compositionally biased region" description="Basic and acidic residues" evidence="1">
    <location>
        <begin position="16"/>
        <end position="26"/>
    </location>
</feature>
<feature type="region of interest" description="Disordered" evidence="1">
    <location>
        <begin position="567"/>
        <end position="590"/>
    </location>
</feature>
<gene>
    <name evidence="2" type="ORF">PCOR1329_LOCUS14446</name>
</gene>
<accession>A0ABN9QSB9</accession>
<evidence type="ECO:0000313" key="3">
    <source>
        <dbReference type="Proteomes" id="UP001189429"/>
    </source>
</evidence>
<feature type="compositionally biased region" description="Low complexity" evidence="1">
    <location>
        <begin position="108"/>
        <end position="122"/>
    </location>
</feature>
<dbReference type="Proteomes" id="UP001189429">
    <property type="component" value="Unassembled WGS sequence"/>
</dbReference>
<reference evidence="2" key="1">
    <citation type="submission" date="2023-10" db="EMBL/GenBank/DDBJ databases">
        <authorList>
            <person name="Chen Y."/>
            <person name="Shah S."/>
            <person name="Dougan E. K."/>
            <person name="Thang M."/>
            <person name="Chan C."/>
        </authorList>
    </citation>
    <scope>NUCLEOTIDE SEQUENCE [LARGE SCALE GENOMIC DNA]</scope>
</reference>
<comment type="caution">
    <text evidence="2">The sequence shown here is derived from an EMBL/GenBank/DDBJ whole genome shotgun (WGS) entry which is preliminary data.</text>
</comment>
<sequence>ENGATVAAVRKPTEIDRGDVLKDTQRFKSGARGAQKNMAESMLRRPMAKLLPSSSGKKGAAKFIDSGDDDGSASDGPSIHSGTDGEAELVEPGRCDGGRAAASHKGSKAPLSPRARASSRSSKPAKDDQAALKQQVENADSVEEALPSIDPGSVPPSIFTVAKRSVKRTLESYLDSCKAGKVTHIAVLQELLEEVRDHTEVKCLGVDSVISSAKVAEHDLQKILDDVSHWALPRDFSAKRDSISLAMAARSKKINLVEDIQTLQTIRAGERKKSHKERRQIRGVKEKAANRMHEKGIPQSIAKVIPPVLVEKEVGVSYSSLGDNGECGDSLNFGEVSTFGVVAKKPDQLSKWHVMLQDQHKAFKSELESSAKGNVDYIKKMKGTVGFGPMKSTFEFKHSADADGSSTHPGDSTTFPLLTFFQKPFSVSFTPQACPFAGAACYVTVGNGIAVALAVPVEVILKKVPKFVLNAGDSLYVPFGTWLVIFGVSEWDDNSKEFAVDEGADELPQGWLHYTMRPVIDCENDPIACTAACSAVAGLMARSMPYHPKTMKALQVPLREWRDKIEAAAAKEGEQAGGEPEKKGDEDGIE</sequence>
<evidence type="ECO:0000256" key="1">
    <source>
        <dbReference type="SAM" id="MobiDB-lite"/>
    </source>
</evidence>
<protein>
    <submittedName>
        <fullName evidence="2">Uncharacterized protein</fullName>
    </submittedName>
</protein>
<feature type="non-terminal residue" evidence="2">
    <location>
        <position position="590"/>
    </location>
</feature>
<evidence type="ECO:0000313" key="2">
    <source>
        <dbReference type="EMBL" id="CAK0809113.1"/>
    </source>
</evidence>
<organism evidence="2 3">
    <name type="scientific">Prorocentrum cordatum</name>
    <dbReference type="NCBI Taxonomy" id="2364126"/>
    <lineage>
        <taxon>Eukaryota</taxon>
        <taxon>Sar</taxon>
        <taxon>Alveolata</taxon>
        <taxon>Dinophyceae</taxon>
        <taxon>Prorocentrales</taxon>
        <taxon>Prorocentraceae</taxon>
        <taxon>Prorocentrum</taxon>
    </lineage>
</organism>
<name>A0ABN9QSB9_9DINO</name>
<proteinExistence type="predicted"/>